<keyword evidence="5" id="KW-0560">Oxidoreductase</keyword>
<comment type="similarity">
    <text evidence="2">Belongs to the oxygen-dependent FAD-linked oxidoreductase family.</text>
</comment>
<dbReference type="GO" id="GO:0009690">
    <property type="term" value="P:cytokinin metabolic process"/>
    <property type="evidence" value="ECO:0007669"/>
    <property type="project" value="InterPro"/>
</dbReference>
<dbReference type="InterPro" id="IPR006094">
    <property type="entry name" value="Oxid_FAD_bind_N"/>
</dbReference>
<evidence type="ECO:0000259" key="6">
    <source>
        <dbReference type="PROSITE" id="PS51387"/>
    </source>
</evidence>
<keyword evidence="3" id="KW-0285">Flavoprotein</keyword>
<dbReference type="Gene3D" id="3.30.43.10">
    <property type="entry name" value="Uridine Diphospho-n-acetylenolpyruvylglucosamine Reductase, domain 2"/>
    <property type="match status" value="1"/>
</dbReference>
<keyword evidence="4" id="KW-0274">FAD</keyword>
<dbReference type="Pfam" id="PF09265">
    <property type="entry name" value="Cytokin-bind"/>
    <property type="match status" value="1"/>
</dbReference>
<name>A0A4R6USJ3_9ACTN</name>
<proteinExistence type="inferred from homology"/>
<dbReference type="GO" id="GO:0071949">
    <property type="term" value="F:FAD binding"/>
    <property type="evidence" value="ECO:0007669"/>
    <property type="project" value="InterPro"/>
</dbReference>
<comment type="caution">
    <text evidence="7">The sequence shown here is derived from an EMBL/GenBank/DDBJ whole genome shotgun (WGS) entry which is preliminary data.</text>
</comment>
<evidence type="ECO:0000256" key="3">
    <source>
        <dbReference type="ARBA" id="ARBA00022630"/>
    </source>
</evidence>
<dbReference type="SUPFAM" id="SSF55103">
    <property type="entry name" value="FAD-linked oxidases, C-terminal domain"/>
    <property type="match status" value="1"/>
</dbReference>
<dbReference type="Gene3D" id="3.40.462.10">
    <property type="entry name" value="FAD-linked oxidases, C-terminal domain"/>
    <property type="match status" value="1"/>
</dbReference>
<reference evidence="7 8" key="1">
    <citation type="submission" date="2019-03" db="EMBL/GenBank/DDBJ databases">
        <title>Genomic Encyclopedia of Type Strains, Phase IV (KMG-IV): sequencing the most valuable type-strain genomes for metagenomic binning, comparative biology and taxonomic classification.</title>
        <authorList>
            <person name="Goeker M."/>
        </authorList>
    </citation>
    <scope>NUCLEOTIDE SEQUENCE [LARGE SCALE GENOMIC DNA]</scope>
    <source>
        <strain evidence="7 8">DSM 46770</strain>
    </source>
</reference>
<gene>
    <name evidence="7" type="ORF">EV190_11327</name>
</gene>
<dbReference type="InterPro" id="IPR016166">
    <property type="entry name" value="FAD-bd_PCMH"/>
</dbReference>
<evidence type="ECO:0000313" key="8">
    <source>
        <dbReference type="Proteomes" id="UP000295281"/>
    </source>
</evidence>
<dbReference type="EMBL" id="SNYN01000013">
    <property type="protein sequence ID" value="TDQ50258.1"/>
    <property type="molecule type" value="Genomic_DNA"/>
</dbReference>
<dbReference type="InterPro" id="IPR006093">
    <property type="entry name" value="Oxy_OxRdtase_FAD_BS"/>
</dbReference>
<protein>
    <submittedName>
        <fullName evidence="7">FAD/FMN-containing dehydrogenase</fullName>
    </submittedName>
</protein>
<dbReference type="Gene3D" id="3.30.465.10">
    <property type="match status" value="1"/>
</dbReference>
<dbReference type="PANTHER" id="PTHR13878:SF53">
    <property type="entry name" value="CYTOKININ DEHYDROGENASE 6"/>
    <property type="match status" value="1"/>
</dbReference>
<evidence type="ECO:0000256" key="5">
    <source>
        <dbReference type="ARBA" id="ARBA00023002"/>
    </source>
</evidence>
<evidence type="ECO:0000256" key="2">
    <source>
        <dbReference type="ARBA" id="ARBA00005466"/>
    </source>
</evidence>
<dbReference type="InterPro" id="IPR036318">
    <property type="entry name" value="FAD-bd_PCMH-like_sf"/>
</dbReference>
<dbReference type="InterPro" id="IPR016169">
    <property type="entry name" value="FAD-bd_PCMH_sub2"/>
</dbReference>
<evidence type="ECO:0000256" key="1">
    <source>
        <dbReference type="ARBA" id="ARBA00001974"/>
    </source>
</evidence>
<sequence>MRVEREGIGMGNHLPRRVFVGGLGVGALVLGFDPAGRAWVAEAAADSGPLERVPPLDGELLVDPGSREEAADDYGHMVRHHPRAVLRPGSVSDVAVMLRYCRARGIPVAARGQGHSTNGQSQVEAGLVVETGTLDDIRVEGDRAVVQAGALWSDLLRRTLPHGLTPPVLTDYLELSVGGTLSVGGVGGATHRHGAQVDGVLELEVVTGAGHRVVCSPTRRADLFRAALAGLGQCAVVTSATVGLVPAPDRVRRYQLRYPEVAALTADQRRVAADGRFEYLEGSVQPDGTGGWVYVLEAVAFWRDGSAPDDAALTGDLSHETGTEEVDDLSYLDFADRLAPSVAYLRSTGEWYDPHPWWNVFVPGSAVDSFVESVMADLTPADIGPTGVVLLYPFGRPLLGAPLLRVPDDPEVFLFALLKTATPGPGAPTPEEMVEANRSLYERVRDLGGYQYPVGTVPMSEDDWRRHFGDAWPDLAAAKQKYDPRNILAPGQGVFPR</sequence>
<dbReference type="PROSITE" id="PS51387">
    <property type="entry name" value="FAD_PCMH"/>
    <property type="match status" value="1"/>
</dbReference>
<dbReference type="InterPro" id="IPR016164">
    <property type="entry name" value="FAD-linked_Oxase-like_C"/>
</dbReference>
<dbReference type="InterPro" id="IPR015345">
    <property type="entry name" value="Cytokinin_DH_FAD/cytokin-bd"/>
</dbReference>
<dbReference type="SUPFAM" id="SSF56176">
    <property type="entry name" value="FAD-binding/transporter-associated domain-like"/>
    <property type="match status" value="1"/>
</dbReference>
<dbReference type="PANTHER" id="PTHR13878">
    <property type="entry name" value="GULONOLACTONE OXIDASE"/>
    <property type="match status" value="1"/>
</dbReference>
<dbReference type="AlphaFoldDB" id="A0A4R6USJ3"/>
<dbReference type="InterPro" id="IPR050432">
    <property type="entry name" value="FAD-linked_Oxidoreductases_BP"/>
</dbReference>
<evidence type="ECO:0000313" key="7">
    <source>
        <dbReference type="EMBL" id="TDQ50258.1"/>
    </source>
</evidence>
<dbReference type="PROSITE" id="PS00862">
    <property type="entry name" value="OX2_COVAL_FAD"/>
    <property type="match status" value="1"/>
</dbReference>
<evidence type="ECO:0000256" key="4">
    <source>
        <dbReference type="ARBA" id="ARBA00022827"/>
    </source>
</evidence>
<dbReference type="GO" id="GO:0019139">
    <property type="term" value="F:cytokinin dehydrogenase activity"/>
    <property type="evidence" value="ECO:0007669"/>
    <property type="project" value="InterPro"/>
</dbReference>
<accession>A0A4R6USJ3</accession>
<dbReference type="InterPro" id="IPR016170">
    <property type="entry name" value="Cytok_DH_C_sf"/>
</dbReference>
<organism evidence="7 8">
    <name type="scientific">Actinorugispora endophytica</name>
    <dbReference type="NCBI Taxonomy" id="1605990"/>
    <lineage>
        <taxon>Bacteria</taxon>
        <taxon>Bacillati</taxon>
        <taxon>Actinomycetota</taxon>
        <taxon>Actinomycetes</taxon>
        <taxon>Streptosporangiales</taxon>
        <taxon>Nocardiopsidaceae</taxon>
        <taxon>Actinorugispora</taxon>
    </lineage>
</organism>
<dbReference type="InterPro" id="IPR016167">
    <property type="entry name" value="FAD-bd_PCMH_sub1"/>
</dbReference>
<comment type="cofactor">
    <cofactor evidence="1">
        <name>FAD</name>
        <dbReference type="ChEBI" id="CHEBI:57692"/>
    </cofactor>
</comment>
<dbReference type="Pfam" id="PF01565">
    <property type="entry name" value="FAD_binding_4"/>
    <property type="match status" value="1"/>
</dbReference>
<dbReference type="Proteomes" id="UP000295281">
    <property type="component" value="Unassembled WGS sequence"/>
</dbReference>
<feature type="domain" description="FAD-binding PCMH-type" evidence="6">
    <location>
        <begin position="78"/>
        <end position="247"/>
    </location>
</feature>
<keyword evidence="8" id="KW-1185">Reference proteome</keyword>